<dbReference type="InterPro" id="IPR001036">
    <property type="entry name" value="Acrflvin-R"/>
</dbReference>
<evidence type="ECO:0000256" key="1">
    <source>
        <dbReference type="ARBA" id="ARBA00004429"/>
    </source>
</evidence>
<dbReference type="PRINTS" id="PR00702">
    <property type="entry name" value="ACRIFLAVINRP"/>
</dbReference>
<dbReference type="SUPFAM" id="SSF82714">
    <property type="entry name" value="Multidrug efflux transporter AcrB TolC docking domain, DN and DC subdomains"/>
    <property type="match status" value="2"/>
</dbReference>
<dbReference type="Gene3D" id="3.30.70.1430">
    <property type="entry name" value="Multidrug efflux transporter AcrB pore domain"/>
    <property type="match status" value="2"/>
</dbReference>
<comment type="subcellular location">
    <subcellularLocation>
        <location evidence="1">Cell inner membrane</location>
        <topology evidence="1">Multi-pass membrane protein</topology>
    </subcellularLocation>
</comment>
<keyword evidence="2" id="KW-0813">Transport</keyword>
<keyword evidence="5 8" id="KW-0812">Transmembrane</keyword>
<organism evidence="9">
    <name type="scientific">uncultured Desulfobacterium sp</name>
    <dbReference type="NCBI Taxonomy" id="201089"/>
    <lineage>
        <taxon>Bacteria</taxon>
        <taxon>Pseudomonadati</taxon>
        <taxon>Thermodesulfobacteriota</taxon>
        <taxon>Desulfobacteria</taxon>
        <taxon>Desulfobacterales</taxon>
        <taxon>Desulfobacteriaceae</taxon>
        <taxon>Desulfobacterium</taxon>
        <taxon>environmental samples</taxon>
    </lineage>
</organism>
<accession>A0A445MWX3</accession>
<feature type="transmembrane region" description="Helical" evidence="8">
    <location>
        <begin position="384"/>
        <end position="408"/>
    </location>
</feature>
<dbReference type="GO" id="GO:0042910">
    <property type="term" value="F:xenobiotic transmembrane transporter activity"/>
    <property type="evidence" value="ECO:0007669"/>
    <property type="project" value="TreeGrafter"/>
</dbReference>
<dbReference type="FunFam" id="1.20.1640.10:FF:000001">
    <property type="entry name" value="Efflux pump membrane transporter"/>
    <property type="match status" value="1"/>
</dbReference>
<keyword evidence="7 8" id="KW-0472">Membrane</keyword>
<evidence type="ECO:0000256" key="3">
    <source>
        <dbReference type="ARBA" id="ARBA00022475"/>
    </source>
</evidence>
<dbReference type="EMBL" id="OJIN01000117">
    <property type="protein sequence ID" value="SPD73968.1"/>
    <property type="molecule type" value="Genomic_DNA"/>
</dbReference>
<feature type="transmembrane region" description="Helical" evidence="8">
    <location>
        <begin position="870"/>
        <end position="894"/>
    </location>
</feature>
<keyword evidence="6 8" id="KW-1133">Transmembrane helix</keyword>
<dbReference type="SUPFAM" id="SSF82866">
    <property type="entry name" value="Multidrug efflux transporter AcrB transmembrane domain"/>
    <property type="match status" value="2"/>
</dbReference>
<sequence length="1002" mass="109701">MNFTDIFIKRPVLAIVVSSVLLLLGAQAASKLSVRHFPDIEKSVIYVTTDYPGASARTVQGFVTTPLQQRIASARGVEYITSNSVPGTSTINVHVRLGENSSDVLTEVIAKINEARHVLPRQIEDPVVITATGSDALMYLACYSKKLSIEQITDYLLRSVQPELTSMEGVGSADILGDKYFAMRVWMNPELMAACGVTAEDVRNAIQRENYISAAGSTEGNLVRASVDAQTDMEDPEAFAKIVVRQEGDRRVCLGDVARLDLSREKTESSAFSSGRDTVFMSIFTAPGANPLDVAKQVHDFLPRLRDQMPADMEVVMDFDASMYIDEALIKVVKTLLEAAAIVVLVIYLFLGSIRVVLIPLVVIPLSLIGVMFLIYAMGFSLNILTLLAMVIAIGLVVDDAIVVVENVHRHIESGASPWEAALRGARQVAFPVIAMTLTLAAVYAPIGFLGGLTGALFTEFALTLAGAVFISGIIALTLSPMMCAYVLRDQKHQGRFTDWLDARFQALKRSYRRLLVHSLNNRGAVLLFSAVIILSLPVLFSLTRNELAPEEDSGHIYVMANAPQYASLQYINKFLNEVVTLWKGIPEVSHSWQESSPKMIIGGLVLKPWKERKRTQKEIQDELQAGLIKISGLELFSFGEASLPGSDSGLPVNFVLASTADYKEIDRIAEEVMQLARESGLFIFLTKDLNFTRPETTVSIDRDKASRLGISMQSIGDTLAIMLGEADINRFSMEGRSYKVIPRAEPGFRLTKENLSKYYIRTAKGELVPLSTVIKLSESVEPNSLTQYQQLNCTNIKGMLMPPNTMGTGLEFLEQAVKKVAPVGFRVGYEGESRRFKQESKSFPRLFTLSLLLIFLVLAAQFNSFRDPFVVLVTVPLSIFGAVVPISLGLTTFNIYTQVGLLTLIGLISKHGILIVDFANHLTAQGLSRREAVLEAASLRLRPILMTTAATVVGVTPLLLAFGAGANSRFAIGLMIASGMLVGTLFTLFVVPVFYLPLKGK</sequence>
<feature type="transmembrane region" description="Helical" evidence="8">
    <location>
        <begin position="461"/>
        <end position="488"/>
    </location>
</feature>
<feature type="transmembrane region" description="Helical" evidence="8">
    <location>
        <begin position="332"/>
        <end position="351"/>
    </location>
</feature>
<evidence type="ECO:0000256" key="6">
    <source>
        <dbReference type="ARBA" id="ARBA00022989"/>
    </source>
</evidence>
<protein>
    <submittedName>
        <fullName evidence="9">Uncharacterized transporter HI_0895</fullName>
    </submittedName>
</protein>
<feature type="transmembrane region" description="Helical" evidence="8">
    <location>
        <begin position="900"/>
        <end position="924"/>
    </location>
</feature>
<feature type="transmembrane region" description="Helical" evidence="8">
    <location>
        <begin position="844"/>
        <end position="863"/>
    </location>
</feature>
<reference evidence="9" key="1">
    <citation type="submission" date="2018-01" db="EMBL/GenBank/DDBJ databases">
        <authorList>
            <person name="Regsiter A."/>
            <person name="William W."/>
        </authorList>
    </citation>
    <scope>NUCLEOTIDE SEQUENCE</scope>
    <source>
        <strain evidence="9">TRIP AH-1</strain>
    </source>
</reference>
<dbReference type="Gene3D" id="1.20.1640.10">
    <property type="entry name" value="Multidrug efflux transporter AcrB transmembrane domain"/>
    <property type="match status" value="2"/>
</dbReference>
<name>A0A445MWX3_9BACT</name>
<dbReference type="Pfam" id="PF00873">
    <property type="entry name" value="ACR_tran"/>
    <property type="match status" value="1"/>
</dbReference>
<gene>
    <name evidence="9" type="ORF">PITCH_A2030112</name>
</gene>
<feature type="transmembrane region" description="Helical" evidence="8">
    <location>
        <begin position="971"/>
        <end position="997"/>
    </location>
</feature>
<dbReference type="SUPFAM" id="SSF82693">
    <property type="entry name" value="Multidrug efflux transporter AcrB pore domain, PN1, PN2, PC1 and PC2 subdomains"/>
    <property type="match status" value="3"/>
</dbReference>
<evidence type="ECO:0000256" key="2">
    <source>
        <dbReference type="ARBA" id="ARBA00022448"/>
    </source>
</evidence>
<keyword evidence="4" id="KW-0997">Cell inner membrane</keyword>
<proteinExistence type="predicted"/>
<feature type="transmembrane region" description="Helical" evidence="8">
    <location>
        <begin position="358"/>
        <end position="378"/>
    </location>
</feature>
<dbReference type="InterPro" id="IPR027463">
    <property type="entry name" value="AcrB_DN_DC_subdom"/>
</dbReference>
<dbReference type="GO" id="GO:0005886">
    <property type="term" value="C:plasma membrane"/>
    <property type="evidence" value="ECO:0007669"/>
    <property type="project" value="UniProtKB-SubCell"/>
</dbReference>
<dbReference type="Gene3D" id="3.30.70.1320">
    <property type="entry name" value="Multidrug efflux transporter AcrB pore domain like"/>
    <property type="match status" value="1"/>
</dbReference>
<dbReference type="PANTHER" id="PTHR32063">
    <property type="match status" value="1"/>
</dbReference>
<keyword evidence="3" id="KW-1003">Cell membrane</keyword>
<evidence type="ECO:0000313" key="9">
    <source>
        <dbReference type="EMBL" id="SPD73968.1"/>
    </source>
</evidence>
<dbReference type="AlphaFoldDB" id="A0A445MWX3"/>
<evidence type="ECO:0000256" key="7">
    <source>
        <dbReference type="ARBA" id="ARBA00023136"/>
    </source>
</evidence>
<dbReference type="PANTHER" id="PTHR32063:SF28">
    <property type="entry name" value="BLR2861 PROTEIN"/>
    <property type="match status" value="1"/>
</dbReference>
<feature type="transmembrane region" description="Helical" evidence="8">
    <location>
        <begin position="945"/>
        <end position="965"/>
    </location>
</feature>
<evidence type="ECO:0000256" key="4">
    <source>
        <dbReference type="ARBA" id="ARBA00022519"/>
    </source>
</evidence>
<evidence type="ECO:0000256" key="8">
    <source>
        <dbReference type="SAM" id="Phobius"/>
    </source>
</evidence>
<dbReference type="Gene3D" id="3.30.2090.10">
    <property type="entry name" value="Multidrug efflux transporter AcrB TolC docking domain, DN and DC subdomains"/>
    <property type="match status" value="2"/>
</dbReference>
<feature type="transmembrane region" description="Helical" evidence="8">
    <location>
        <begin position="520"/>
        <end position="541"/>
    </location>
</feature>
<feature type="transmembrane region" description="Helical" evidence="8">
    <location>
        <begin position="429"/>
        <end position="449"/>
    </location>
</feature>
<evidence type="ECO:0000256" key="5">
    <source>
        <dbReference type="ARBA" id="ARBA00022692"/>
    </source>
</evidence>
<dbReference type="Gene3D" id="3.30.70.1440">
    <property type="entry name" value="Multidrug efflux transporter AcrB pore domain"/>
    <property type="match status" value="1"/>
</dbReference>